<dbReference type="SUPFAM" id="SSF56436">
    <property type="entry name" value="C-type lectin-like"/>
    <property type="match status" value="1"/>
</dbReference>
<dbReference type="PANTHER" id="PTHR23150">
    <property type="entry name" value="SULFATASE MODIFYING FACTOR 1, 2"/>
    <property type="match status" value="1"/>
</dbReference>
<dbReference type="PANTHER" id="PTHR23150:SF19">
    <property type="entry name" value="FORMYLGLYCINE-GENERATING ENZYME"/>
    <property type="match status" value="1"/>
</dbReference>
<dbReference type="KEGG" id="dov:DSCO28_20570"/>
<dbReference type="InterPro" id="IPR051043">
    <property type="entry name" value="Sulfatase_Mod_Factor_Kinase"/>
</dbReference>
<name>A0A5K7ZKQ3_9BACT</name>
<dbReference type="AlphaFoldDB" id="A0A5K7ZKQ3"/>
<evidence type="ECO:0000259" key="1">
    <source>
        <dbReference type="Pfam" id="PF03781"/>
    </source>
</evidence>
<accession>A0A5K7ZKQ3</accession>
<dbReference type="InterPro" id="IPR042095">
    <property type="entry name" value="SUMF_sf"/>
</dbReference>
<dbReference type="Proteomes" id="UP000425960">
    <property type="component" value="Chromosome"/>
</dbReference>
<organism evidence="2 3">
    <name type="scientific">Desulfosarcina ovata subsp. sediminis</name>
    <dbReference type="NCBI Taxonomy" id="885957"/>
    <lineage>
        <taxon>Bacteria</taxon>
        <taxon>Pseudomonadati</taxon>
        <taxon>Thermodesulfobacteriota</taxon>
        <taxon>Desulfobacteria</taxon>
        <taxon>Desulfobacterales</taxon>
        <taxon>Desulfosarcinaceae</taxon>
        <taxon>Desulfosarcina</taxon>
    </lineage>
</organism>
<reference evidence="2 3" key="1">
    <citation type="submission" date="2019-11" db="EMBL/GenBank/DDBJ databases">
        <title>Comparative genomics of hydrocarbon-degrading Desulfosarcina strains.</title>
        <authorList>
            <person name="Watanabe M."/>
            <person name="Kojima H."/>
            <person name="Fukui M."/>
        </authorList>
    </citation>
    <scope>NUCLEOTIDE SEQUENCE [LARGE SCALE GENOMIC DNA]</scope>
    <source>
        <strain evidence="2 3">28bB2T</strain>
    </source>
</reference>
<gene>
    <name evidence="2" type="ORF">DSCO28_20570</name>
</gene>
<proteinExistence type="predicted"/>
<feature type="domain" description="Sulfatase-modifying factor enzyme-like" evidence="1">
    <location>
        <begin position="4"/>
        <end position="259"/>
    </location>
</feature>
<dbReference type="InterPro" id="IPR016187">
    <property type="entry name" value="CTDL_fold"/>
</dbReference>
<sequence length="271" mass="30841">MDEDGERQDNPKHQVKMTNAFWMQPTEVTQEQFAELMGFNPARFVKCGPRCPVDQVSWDEAAEYCNALSQEEGLEFCYDCWESKGKVHCQPSKGYPMPYDCKGYRLPTEAEWEYACRGGDYNTVTVDNNIQGPRNAPSLDPGSWYGGNCGVSYEGAHDCSSWFGRQYEALKCGTHPVAAKMPNSLGLYDMLGNVWEWCSDWYGEYMVEPITDPAGPKSGRYRVYRGGSWLSYAWHVHPAFRGWQPADLRFGENGFRCVRTVPIDHPATPFQ</sequence>
<dbReference type="InterPro" id="IPR005532">
    <property type="entry name" value="SUMF_dom"/>
</dbReference>
<dbReference type="EMBL" id="AP021876">
    <property type="protein sequence ID" value="BBO81491.1"/>
    <property type="molecule type" value="Genomic_DNA"/>
</dbReference>
<dbReference type="Gene3D" id="3.90.1580.10">
    <property type="entry name" value="paralog of FGE (formylglycine-generating enzyme)"/>
    <property type="match status" value="1"/>
</dbReference>
<evidence type="ECO:0000313" key="2">
    <source>
        <dbReference type="EMBL" id="BBO81491.1"/>
    </source>
</evidence>
<evidence type="ECO:0000313" key="3">
    <source>
        <dbReference type="Proteomes" id="UP000425960"/>
    </source>
</evidence>
<dbReference type="GO" id="GO:0120147">
    <property type="term" value="F:formylglycine-generating oxidase activity"/>
    <property type="evidence" value="ECO:0007669"/>
    <property type="project" value="TreeGrafter"/>
</dbReference>
<protein>
    <recommendedName>
        <fullName evidence="1">Sulfatase-modifying factor enzyme-like domain-containing protein</fullName>
    </recommendedName>
</protein>
<dbReference type="Pfam" id="PF03781">
    <property type="entry name" value="FGE-sulfatase"/>
    <property type="match status" value="1"/>
</dbReference>